<dbReference type="SUPFAM" id="SSF55729">
    <property type="entry name" value="Acyl-CoA N-acyltransferases (Nat)"/>
    <property type="match status" value="1"/>
</dbReference>
<dbReference type="EMBL" id="WMJY01000017">
    <property type="protein sequence ID" value="MTH29984.1"/>
    <property type="molecule type" value="Genomic_DNA"/>
</dbReference>
<proteinExistence type="predicted"/>
<feature type="domain" description="N-acetyltransferase" evidence="3">
    <location>
        <begin position="1"/>
        <end position="162"/>
    </location>
</feature>
<dbReference type="OrthoDB" id="9796381at2"/>
<gene>
    <name evidence="4" type="ORF">GJV77_08665</name>
</gene>
<name>A0A7K1GP43_9FLAO</name>
<keyword evidence="5" id="KW-1185">Reference proteome</keyword>
<comment type="caution">
    <text evidence="4">The sequence shown here is derived from an EMBL/GenBank/DDBJ whole genome shotgun (WGS) entry which is preliminary data.</text>
</comment>
<evidence type="ECO:0000313" key="5">
    <source>
        <dbReference type="Proteomes" id="UP000488936"/>
    </source>
</evidence>
<sequence>MIRPTEITDLPHILEVLEEVKQHMFYQGIDQWDEEYPNENIIHTDIKKEQAYIYTQNNKIIAYMVLNEEYDIEYNALNWTTPTSFIVIHRLFVKPTAQGKGISSQMIQYAEEYAKTNNYASIRFDAYSRNNTANAVYLKKNYRLVGTVQFRKGVFNCYEKAL</sequence>
<reference evidence="4 5" key="1">
    <citation type="journal article" date="2006" name="Int. J. Syst. Evol. Microbiol.">
        <title>Myroides pelagicus sp. nov., isolated from seawater in Thailand.</title>
        <authorList>
            <person name="Yoon J."/>
            <person name="Maneerat S."/>
            <person name="Kawai F."/>
            <person name="Yokota A."/>
        </authorList>
    </citation>
    <scope>NUCLEOTIDE SEQUENCE [LARGE SCALE GENOMIC DNA]</scope>
    <source>
        <strain evidence="4 5">SM1T</strain>
    </source>
</reference>
<dbReference type="InterPro" id="IPR016181">
    <property type="entry name" value="Acyl_CoA_acyltransferase"/>
</dbReference>
<dbReference type="InterPro" id="IPR050680">
    <property type="entry name" value="YpeA/RimI_acetyltransf"/>
</dbReference>
<dbReference type="Gene3D" id="3.40.630.30">
    <property type="match status" value="1"/>
</dbReference>
<dbReference type="PANTHER" id="PTHR43420">
    <property type="entry name" value="ACETYLTRANSFERASE"/>
    <property type="match status" value="1"/>
</dbReference>
<dbReference type="GO" id="GO:0016747">
    <property type="term" value="F:acyltransferase activity, transferring groups other than amino-acyl groups"/>
    <property type="evidence" value="ECO:0007669"/>
    <property type="project" value="InterPro"/>
</dbReference>
<dbReference type="PROSITE" id="PS51186">
    <property type="entry name" value="GNAT"/>
    <property type="match status" value="1"/>
</dbReference>
<accession>A0A7K1GP43</accession>
<dbReference type="PANTHER" id="PTHR43420:SF46">
    <property type="entry name" value="ACETYLTRANSFERASE"/>
    <property type="match status" value="1"/>
</dbReference>
<keyword evidence="1 4" id="KW-0808">Transferase</keyword>
<dbReference type="InterPro" id="IPR000182">
    <property type="entry name" value="GNAT_dom"/>
</dbReference>
<evidence type="ECO:0000256" key="2">
    <source>
        <dbReference type="ARBA" id="ARBA00023315"/>
    </source>
</evidence>
<dbReference type="CDD" id="cd04301">
    <property type="entry name" value="NAT_SF"/>
    <property type="match status" value="1"/>
</dbReference>
<protein>
    <submittedName>
        <fullName evidence="4">GNAT family N-acetyltransferase</fullName>
    </submittedName>
</protein>
<dbReference type="Proteomes" id="UP000488936">
    <property type="component" value="Unassembled WGS sequence"/>
</dbReference>
<organism evidence="4 5">
    <name type="scientific">Myroides pelagicus</name>
    <dbReference type="NCBI Taxonomy" id="270914"/>
    <lineage>
        <taxon>Bacteria</taxon>
        <taxon>Pseudomonadati</taxon>
        <taxon>Bacteroidota</taxon>
        <taxon>Flavobacteriia</taxon>
        <taxon>Flavobacteriales</taxon>
        <taxon>Flavobacteriaceae</taxon>
        <taxon>Myroides</taxon>
    </lineage>
</organism>
<evidence type="ECO:0000313" key="4">
    <source>
        <dbReference type="EMBL" id="MTH29984.1"/>
    </source>
</evidence>
<dbReference type="Pfam" id="PF00583">
    <property type="entry name" value="Acetyltransf_1"/>
    <property type="match status" value="1"/>
</dbReference>
<evidence type="ECO:0000256" key="1">
    <source>
        <dbReference type="ARBA" id="ARBA00022679"/>
    </source>
</evidence>
<evidence type="ECO:0000259" key="3">
    <source>
        <dbReference type="PROSITE" id="PS51186"/>
    </source>
</evidence>
<dbReference type="RefSeq" id="WP_155035976.1">
    <property type="nucleotide sequence ID" value="NZ_JAYMMG010000004.1"/>
</dbReference>
<dbReference type="AlphaFoldDB" id="A0A7K1GP43"/>
<keyword evidence="2" id="KW-0012">Acyltransferase</keyword>